<organism evidence="1 2">
    <name type="scientific">Acrobeloides nanus</name>
    <dbReference type="NCBI Taxonomy" id="290746"/>
    <lineage>
        <taxon>Eukaryota</taxon>
        <taxon>Metazoa</taxon>
        <taxon>Ecdysozoa</taxon>
        <taxon>Nematoda</taxon>
        <taxon>Chromadorea</taxon>
        <taxon>Rhabditida</taxon>
        <taxon>Tylenchina</taxon>
        <taxon>Cephalobomorpha</taxon>
        <taxon>Cephaloboidea</taxon>
        <taxon>Cephalobidae</taxon>
        <taxon>Acrobeloides</taxon>
    </lineage>
</organism>
<keyword evidence="1" id="KW-1185">Reference proteome</keyword>
<dbReference type="AlphaFoldDB" id="A0A914E4L5"/>
<evidence type="ECO:0000313" key="2">
    <source>
        <dbReference type="WBParaSite" id="ACRNAN_scaffold5473.g31955.t1"/>
    </source>
</evidence>
<dbReference type="WBParaSite" id="ACRNAN_scaffold5473.g31955.t1">
    <property type="protein sequence ID" value="ACRNAN_scaffold5473.g31955.t1"/>
    <property type="gene ID" value="ACRNAN_scaffold5473.g31955"/>
</dbReference>
<sequence length="125" mass="13771">MDHVYLTHSTRPCKNEASPGNVMNINNFANIQYKYPGLHTLVGFNFRNAVGSDFILAAEPNEVASFRSNPQYIEVDTLGYCSPGGGGQHCDHFYTASAQEKDAVVQAGGRYVRIVCYLFIPEACC</sequence>
<reference evidence="2" key="1">
    <citation type="submission" date="2022-11" db="UniProtKB">
        <authorList>
            <consortium name="WormBaseParasite"/>
        </authorList>
    </citation>
    <scope>IDENTIFICATION</scope>
</reference>
<dbReference type="Proteomes" id="UP000887540">
    <property type="component" value="Unplaced"/>
</dbReference>
<evidence type="ECO:0000313" key="1">
    <source>
        <dbReference type="Proteomes" id="UP000887540"/>
    </source>
</evidence>
<accession>A0A914E4L5</accession>
<protein>
    <submittedName>
        <fullName evidence="2">Uncharacterized protein</fullName>
    </submittedName>
</protein>
<proteinExistence type="predicted"/>
<name>A0A914E4L5_9BILA</name>